<evidence type="ECO:0000313" key="2">
    <source>
        <dbReference type="EMBL" id="AUX38805.1"/>
    </source>
</evidence>
<reference evidence="2 3" key="1">
    <citation type="submission" date="2015-09" db="EMBL/GenBank/DDBJ databases">
        <title>Sorangium comparison.</title>
        <authorList>
            <person name="Zaburannyi N."/>
            <person name="Bunk B."/>
            <person name="Overmann J."/>
            <person name="Mueller R."/>
        </authorList>
    </citation>
    <scope>NUCLEOTIDE SEQUENCE [LARGE SCALE GENOMIC DNA]</scope>
    <source>
        <strain evidence="2 3">So ce26</strain>
    </source>
</reference>
<evidence type="ECO:0000313" key="3">
    <source>
        <dbReference type="Proteomes" id="UP000238348"/>
    </source>
</evidence>
<sequence>MLQGSLKRAFADGTVAVDMDALSLCAASRPASRRRAFTPSSTLACSPRRVAHVGAQAHRTAPCEATSPASSPRSASRPTSQHALPASTRRPPYWKSTVLRRKAPGDAA</sequence>
<proteinExistence type="predicted"/>
<accession>A0A2L0EHM7</accession>
<gene>
    <name evidence="2" type="ORF">SOCE26_001830</name>
</gene>
<protein>
    <submittedName>
        <fullName evidence="2">Uncharacterized protein</fullName>
    </submittedName>
</protein>
<feature type="compositionally biased region" description="Low complexity" evidence="1">
    <location>
        <begin position="65"/>
        <end position="80"/>
    </location>
</feature>
<organism evidence="2 3">
    <name type="scientific">Sorangium cellulosum</name>
    <name type="common">Polyangium cellulosum</name>
    <dbReference type="NCBI Taxonomy" id="56"/>
    <lineage>
        <taxon>Bacteria</taxon>
        <taxon>Pseudomonadati</taxon>
        <taxon>Myxococcota</taxon>
        <taxon>Polyangia</taxon>
        <taxon>Polyangiales</taxon>
        <taxon>Polyangiaceae</taxon>
        <taxon>Sorangium</taxon>
    </lineage>
</organism>
<dbReference type="EMBL" id="CP012673">
    <property type="protein sequence ID" value="AUX38805.1"/>
    <property type="molecule type" value="Genomic_DNA"/>
</dbReference>
<dbReference type="AlphaFoldDB" id="A0A2L0EHM7"/>
<evidence type="ECO:0000256" key="1">
    <source>
        <dbReference type="SAM" id="MobiDB-lite"/>
    </source>
</evidence>
<name>A0A2L0EHM7_SORCE</name>
<feature type="region of interest" description="Disordered" evidence="1">
    <location>
        <begin position="55"/>
        <end position="108"/>
    </location>
</feature>
<dbReference type="Proteomes" id="UP000238348">
    <property type="component" value="Chromosome"/>
</dbReference>